<comment type="similarity">
    <text evidence="1">Belongs to the short-chain dehydrogenases/reductases (SDR) family.</text>
</comment>
<dbReference type="PRINTS" id="PR00080">
    <property type="entry name" value="SDRFAMILY"/>
</dbReference>
<name>A0A2A4WZT1_9GAMM</name>
<accession>A0A2A4WZT1</accession>
<dbReference type="CDD" id="cd05325">
    <property type="entry name" value="carb_red_sniffer_like_SDR_c"/>
    <property type="match status" value="1"/>
</dbReference>
<dbReference type="PANTHER" id="PTHR45458">
    <property type="entry name" value="SHORT-CHAIN DEHYDROGENASE/REDUCTASE SDR"/>
    <property type="match status" value="1"/>
</dbReference>
<sequence>MATILITGTNRGIGLEFTKQCLARGDRVIATCRNIEAADGLKQLQGSHDELEVRQLDVASPESMQELVQQLADTPIDIFINNAGVYGPPNVKFGEVDAQVWASVLQVNSIAPLMLSQLLMPNLRQGKDKKMLYLTSKMGSIDDNSGGGSYIYRSSKTALNSVVKSLAIDLAAEGFSAAVLHPGWVLTDMGGPNALIDTETSVTGMLKVVDDLDPQSSGSFFNYDGSIIAW</sequence>
<dbReference type="InterPro" id="IPR002347">
    <property type="entry name" value="SDR_fam"/>
</dbReference>
<evidence type="ECO:0000313" key="2">
    <source>
        <dbReference type="EMBL" id="PCI75810.1"/>
    </source>
</evidence>
<gene>
    <name evidence="2" type="ORF">COB20_12130</name>
</gene>
<dbReference type="Gene3D" id="3.40.50.720">
    <property type="entry name" value="NAD(P)-binding Rossmann-like Domain"/>
    <property type="match status" value="1"/>
</dbReference>
<dbReference type="AlphaFoldDB" id="A0A2A4WZT1"/>
<reference evidence="3" key="1">
    <citation type="submission" date="2017-08" db="EMBL/GenBank/DDBJ databases">
        <title>A dynamic microbial community with high functional redundancy inhabits the cold, oxic subseafloor aquifer.</title>
        <authorList>
            <person name="Tully B.J."/>
            <person name="Wheat C.G."/>
            <person name="Glazer B.T."/>
            <person name="Huber J.A."/>
        </authorList>
    </citation>
    <scope>NUCLEOTIDE SEQUENCE [LARGE SCALE GENOMIC DNA]</scope>
</reference>
<evidence type="ECO:0000313" key="3">
    <source>
        <dbReference type="Proteomes" id="UP000218767"/>
    </source>
</evidence>
<organism evidence="2 3">
    <name type="scientific">SAR86 cluster bacterium</name>
    <dbReference type="NCBI Taxonomy" id="2030880"/>
    <lineage>
        <taxon>Bacteria</taxon>
        <taxon>Pseudomonadati</taxon>
        <taxon>Pseudomonadota</taxon>
        <taxon>Gammaproteobacteria</taxon>
        <taxon>SAR86 cluster</taxon>
    </lineage>
</organism>
<proteinExistence type="inferred from homology"/>
<dbReference type="SUPFAM" id="SSF51735">
    <property type="entry name" value="NAD(P)-binding Rossmann-fold domains"/>
    <property type="match status" value="1"/>
</dbReference>
<dbReference type="Proteomes" id="UP000218767">
    <property type="component" value="Unassembled WGS sequence"/>
</dbReference>
<protein>
    <submittedName>
        <fullName evidence="2">Short-chain dehydrogenase</fullName>
    </submittedName>
</protein>
<dbReference type="InterPro" id="IPR052184">
    <property type="entry name" value="SDR_enzymes"/>
</dbReference>
<dbReference type="Pfam" id="PF00106">
    <property type="entry name" value="adh_short"/>
    <property type="match status" value="1"/>
</dbReference>
<dbReference type="GO" id="GO:0016616">
    <property type="term" value="F:oxidoreductase activity, acting on the CH-OH group of donors, NAD or NADP as acceptor"/>
    <property type="evidence" value="ECO:0007669"/>
    <property type="project" value="TreeGrafter"/>
</dbReference>
<evidence type="ECO:0000256" key="1">
    <source>
        <dbReference type="RuleBase" id="RU000363"/>
    </source>
</evidence>
<dbReference type="InterPro" id="IPR036291">
    <property type="entry name" value="NAD(P)-bd_dom_sf"/>
</dbReference>
<dbReference type="PANTHER" id="PTHR45458:SF1">
    <property type="entry name" value="SHORT CHAIN DEHYDROGENASE"/>
    <property type="match status" value="1"/>
</dbReference>
<dbReference type="PRINTS" id="PR00081">
    <property type="entry name" value="GDHRDH"/>
</dbReference>
<dbReference type="EMBL" id="NVUL01000067">
    <property type="protein sequence ID" value="PCI75810.1"/>
    <property type="molecule type" value="Genomic_DNA"/>
</dbReference>
<comment type="caution">
    <text evidence="2">The sequence shown here is derived from an EMBL/GenBank/DDBJ whole genome shotgun (WGS) entry which is preliminary data.</text>
</comment>